<evidence type="ECO:0000313" key="2">
    <source>
        <dbReference type="EMBL" id="CAH0488335.1"/>
    </source>
</evidence>
<keyword evidence="3" id="KW-1185">Reference proteome</keyword>
<gene>
    <name evidence="2" type="ORF">PFR001_LOCUS3824</name>
</gene>
<feature type="compositionally biased region" description="Acidic residues" evidence="1">
    <location>
        <begin position="29"/>
        <end position="76"/>
    </location>
</feature>
<protein>
    <submittedName>
        <fullName evidence="2">Uncharacterized protein</fullName>
    </submittedName>
</protein>
<comment type="caution">
    <text evidence="2">The sequence shown here is derived from an EMBL/GenBank/DDBJ whole genome shotgun (WGS) entry which is preliminary data.</text>
</comment>
<organism evidence="2 3">
    <name type="scientific">Peronospora farinosa</name>
    <dbReference type="NCBI Taxonomy" id="134698"/>
    <lineage>
        <taxon>Eukaryota</taxon>
        <taxon>Sar</taxon>
        <taxon>Stramenopiles</taxon>
        <taxon>Oomycota</taxon>
        <taxon>Peronosporomycetes</taxon>
        <taxon>Peronosporales</taxon>
        <taxon>Peronosporaceae</taxon>
        <taxon>Peronospora</taxon>
    </lineage>
</organism>
<sequence length="209" mass="23212">METQVRADQKNAAILSQHKTDFPGLSAWSDDEAPEEEGSDMSDEAPEEEGSDMSDEAPEEEGSDMSDEGYSETEDNMEIEPATNSAQRPLFFDGLEFYLIVSQVRERTVRSVLALGMTKTLSTLRRLKQNKESIATIEQHYPDFTCLPTNEKTIEAEHPPMNLLAALRLPSAITIAQDQSLLKKSVSFRFKVDEETCVSSLSLSLRGSG</sequence>
<evidence type="ECO:0000256" key="1">
    <source>
        <dbReference type="SAM" id="MobiDB-lite"/>
    </source>
</evidence>
<dbReference type="EMBL" id="CAKLBC010000792">
    <property type="protein sequence ID" value="CAH0488335.1"/>
    <property type="molecule type" value="Genomic_DNA"/>
</dbReference>
<accession>A0ABN8C2M1</accession>
<name>A0ABN8C2M1_9STRA</name>
<feature type="region of interest" description="Disordered" evidence="1">
    <location>
        <begin position="1"/>
        <end position="76"/>
    </location>
</feature>
<evidence type="ECO:0000313" key="3">
    <source>
        <dbReference type="Proteomes" id="UP001157938"/>
    </source>
</evidence>
<dbReference type="Proteomes" id="UP001157938">
    <property type="component" value="Unassembled WGS sequence"/>
</dbReference>
<reference evidence="2 3" key="1">
    <citation type="submission" date="2021-11" db="EMBL/GenBank/DDBJ databases">
        <authorList>
            <person name="Islam A."/>
            <person name="Islam S."/>
            <person name="Flora M.S."/>
            <person name="Rahman M."/>
            <person name="Ziaur R.M."/>
            <person name="Epstein J.H."/>
            <person name="Hassan M."/>
            <person name="Klassen M."/>
            <person name="Woodard K."/>
            <person name="Webb A."/>
            <person name="Webby R.J."/>
            <person name="El Zowalaty M.E."/>
        </authorList>
    </citation>
    <scope>NUCLEOTIDE SEQUENCE [LARGE SCALE GENOMIC DNA]</scope>
    <source>
        <strain evidence="2">Pf1</strain>
    </source>
</reference>
<proteinExistence type="predicted"/>